<dbReference type="CDD" id="cd17932">
    <property type="entry name" value="DEXQc_UvrD"/>
    <property type="match status" value="1"/>
</dbReference>
<keyword evidence="4 11" id="KW-0347">Helicase</keyword>
<protein>
    <recommendedName>
        <fullName evidence="9">DNA 3'-5' helicase</fullName>
        <ecNumber evidence="9">5.6.2.4</ecNumber>
    </recommendedName>
</protein>
<dbReference type="GO" id="GO:0016887">
    <property type="term" value="F:ATP hydrolysis activity"/>
    <property type="evidence" value="ECO:0007669"/>
    <property type="project" value="RHEA"/>
</dbReference>
<evidence type="ECO:0000256" key="1">
    <source>
        <dbReference type="ARBA" id="ARBA00009922"/>
    </source>
</evidence>
<dbReference type="GO" id="GO:0043138">
    <property type="term" value="F:3'-5' DNA helicase activity"/>
    <property type="evidence" value="ECO:0007669"/>
    <property type="project" value="UniProtKB-EC"/>
</dbReference>
<feature type="domain" description="UvrD-like helicase ATP-binding" evidence="13">
    <location>
        <begin position="2"/>
        <end position="299"/>
    </location>
</feature>
<dbReference type="Pfam" id="PF13361">
    <property type="entry name" value="UvrD_C"/>
    <property type="match status" value="2"/>
</dbReference>
<proteinExistence type="inferred from homology"/>
<dbReference type="SUPFAM" id="SSF52540">
    <property type="entry name" value="P-loop containing nucleoside triphosphate hydrolases"/>
    <property type="match status" value="1"/>
</dbReference>
<dbReference type="PANTHER" id="PTHR11070">
    <property type="entry name" value="UVRD / RECB / PCRA DNA HELICASE FAMILY MEMBER"/>
    <property type="match status" value="1"/>
</dbReference>
<dbReference type="Gene3D" id="1.10.10.160">
    <property type="match status" value="1"/>
</dbReference>
<dbReference type="Gene3D" id="1.10.486.10">
    <property type="entry name" value="PCRA, domain 4"/>
    <property type="match status" value="1"/>
</dbReference>
<dbReference type="PANTHER" id="PTHR11070:SF2">
    <property type="entry name" value="ATP-DEPENDENT DNA HELICASE SRS2"/>
    <property type="match status" value="1"/>
</dbReference>
<dbReference type="EC" id="5.6.2.4" evidence="9"/>
<feature type="compositionally biased region" description="Pro residues" evidence="12">
    <location>
        <begin position="756"/>
        <end position="770"/>
    </location>
</feature>
<keyword evidence="3 11" id="KW-0378">Hydrolase</keyword>
<dbReference type="GO" id="GO:0000725">
    <property type="term" value="P:recombinational repair"/>
    <property type="evidence" value="ECO:0007669"/>
    <property type="project" value="TreeGrafter"/>
</dbReference>
<evidence type="ECO:0000256" key="12">
    <source>
        <dbReference type="SAM" id="MobiDB-lite"/>
    </source>
</evidence>
<feature type="region of interest" description="Disordered" evidence="12">
    <location>
        <begin position="748"/>
        <end position="774"/>
    </location>
</feature>
<evidence type="ECO:0000256" key="8">
    <source>
        <dbReference type="ARBA" id="ARBA00034617"/>
    </source>
</evidence>
<dbReference type="Gene3D" id="3.40.50.300">
    <property type="entry name" value="P-loop containing nucleotide triphosphate hydrolases"/>
    <property type="match status" value="2"/>
</dbReference>
<evidence type="ECO:0000256" key="3">
    <source>
        <dbReference type="ARBA" id="ARBA00022801"/>
    </source>
</evidence>
<comment type="catalytic activity">
    <reaction evidence="8">
        <text>Couples ATP hydrolysis with the unwinding of duplex DNA by translocating in the 3'-5' direction.</text>
        <dbReference type="EC" id="5.6.2.4"/>
    </reaction>
</comment>
<dbReference type="GO" id="GO:0005524">
    <property type="term" value="F:ATP binding"/>
    <property type="evidence" value="ECO:0007669"/>
    <property type="project" value="UniProtKB-UniRule"/>
</dbReference>
<evidence type="ECO:0000259" key="14">
    <source>
        <dbReference type="PROSITE" id="PS51217"/>
    </source>
</evidence>
<keyword evidence="2 11" id="KW-0547">Nucleotide-binding</keyword>
<name>E1ID06_9CHLR</name>
<evidence type="ECO:0000256" key="4">
    <source>
        <dbReference type="ARBA" id="ARBA00022806"/>
    </source>
</evidence>
<dbReference type="InterPro" id="IPR014017">
    <property type="entry name" value="DNA_helicase_UvrD-like_C"/>
</dbReference>
<gene>
    <name evidence="15" type="ORF">OSCT_1207</name>
</gene>
<evidence type="ECO:0000259" key="13">
    <source>
        <dbReference type="PROSITE" id="PS51198"/>
    </source>
</evidence>
<dbReference type="AlphaFoldDB" id="E1ID06"/>
<evidence type="ECO:0000256" key="5">
    <source>
        <dbReference type="ARBA" id="ARBA00022840"/>
    </source>
</evidence>
<evidence type="ECO:0000256" key="2">
    <source>
        <dbReference type="ARBA" id="ARBA00022741"/>
    </source>
</evidence>
<keyword evidence="5 11" id="KW-0067">ATP-binding</keyword>
<keyword evidence="16" id="KW-1185">Reference proteome</keyword>
<keyword evidence="7" id="KW-0413">Isomerase</keyword>
<evidence type="ECO:0000256" key="9">
    <source>
        <dbReference type="ARBA" id="ARBA00034808"/>
    </source>
</evidence>
<evidence type="ECO:0000256" key="10">
    <source>
        <dbReference type="ARBA" id="ARBA00048988"/>
    </source>
</evidence>
<evidence type="ECO:0000256" key="7">
    <source>
        <dbReference type="ARBA" id="ARBA00023235"/>
    </source>
</evidence>
<dbReference type="STRING" id="765420.OSCT_1207"/>
<dbReference type="GO" id="GO:0003677">
    <property type="term" value="F:DNA binding"/>
    <property type="evidence" value="ECO:0007669"/>
    <property type="project" value="UniProtKB-KW"/>
</dbReference>
<comment type="catalytic activity">
    <reaction evidence="10">
        <text>ATP + H2O = ADP + phosphate + H(+)</text>
        <dbReference type="Rhea" id="RHEA:13065"/>
        <dbReference type="ChEBI" id="CHEBI:15377"/>
        <dbReference type="ChEBI" id="CHEBI:15378"/>
        <dbReference type="ChEBI" id="CHEBI:30616"/>
        <dbReference type="ChEBI" id="CHEBI:43474"/>
        <dbReference type="ChEBI" id="CHEBI:456216"/>
        <dbReference type="EC" id="5.6.2.4"/>
    </reaction>
</comment>
<reference evidence="15 16" key="1">
    <citation type="journal article" date="2011" name="J. Bacteriol.">
        <title>Draft genome sequence of the anoxygenic filamentous phototrophic bacterium Oscillochloris trichoides subsp. DG-6.</title>
        <authorList>
            <person name="Kuznetsov B.B."/>
            <person name="Ivanovsky R.N."/>
            <person name="Keppen O.I."/>
            <person name="Sukhacheva M.V."/>
            <person name="Bumazhkin B.K."/>
            <person name="Patutina E.O."/>
            <person name="Beletsky A.V."/>
            <person name="Mardanov A.V."/>
            <person name="Baslerov R.V."/>
            <person name="Panteleeva A.N."/>
            <person name="Kolganova T.V."/>
            <person name="Ravin N.V."/>
            <person name="Skryabin K.G."/>
        </authorList>
    </citation>
    <scope>NUCLEOTIDE SEQUENCE [LARGE SCALE GENOMIC DNA]</scope>
    <source>
        <strain evidence="15 16">DG-6</strain>
    </source>
</reference>
<dbReference type="EMBL" id="ADVR01000034">
    <property type="protein sequence ID" value="EFO80915.1"/>
    <property type="molecule type" value="Genomic_DNA"/>
</dbReference>
<accession>E1ID06</accession>
<dbReference type="OrthoDB" id="9810135at2"/>
<feature type="domain" description="UvrD-like helicase C-terminal" evidence="14">
    <location>
        <begin position="300"/>
        <end position="584"/>
    </location>
</feature>
<evidence type="ECO:0000313" key="15">
    <source>
        <dbReference type="EMBL" id="EFO80915.1"/>
    </source>
</evidence>
<dbReference type="InterPro" id="IPR014016">
    <property type="entry name" value="UvrD-like_ATP-bd"/>
</dbReference>
<evidence type="ECO:0000256" key="6">
    <source>
        <dbReference type="ARBA" id="ARBA00023125"/>
    </source>
</evidence>
<dbReference type="Proteomes" id="UP000054010">
    <property type="component" value="Unassembled WGS sequence"/>
</dbReference>
<organism evidence="15 16">
    <name type="scientific">Oscillochloris trichoides DG-6</name>
    <dbReference type="NCBI Taxonomy" id="765420"/>
    <lineage>
        <taxon>Bacteria</taxon>
        <taxon>Bacillati</taxon>
        <taxon>Chloroflexota</taxon>
        <taxon>Chloroflexia</taxon>
        <taxon>Chloroflexales</taxon>
        <taxon>Chloroflexineae</taxon>
        <taxon>Oscillochloridaceae</taxon>
        <taxon>Oscillochloris</taxon>
    </lineage>
</organism>
<dbReference type="HOGENOM" id="CLU_004585_5_5_0"/>
<keyword evidence="6" id="KW-0238">DNA-binding</keyword>
<dbReference type="eggNOG" id="COG0210">
    <property type="taxonomic scope" value="Bacteria"/>
</dbReference>
<dbReference type="PROSITE" id="PS00290">
    <property type="entry name" value="IG_MHC"/>
    <property type="match status" value="1"/>
</dbReference>
<comment type="similarity">
    <text evidence="1">Belongs to the helicase family. UvrD subfamily.</text>
</comment>
<evidence type="ECO:0000313" key="16">
    <source>
        <dbReference type="Proteomes" id="UP000054010"/>
    </source>
</evidence>
<evidence type="ECO:0000256" key="11">
    <source>
        <dbReference type="PROSITE-ProRule" id="PRU00560"/>
    </source>
</evidence>
<sequence length="829" mass="92967">MLHLTDQQHQIVAHSHGPALVFAVAGAGKTTAMVHRVERLVRERVFAPRRILLSSFNRAAVDTIGQALDQWPHCKTVTRQTLHALGFKIIRHAAQHGALPAIPADGLKTNGEERTLLWAARDLARQRGVVSNEDLDALDEQDFLSYVAACKSNLRYPDLEAARLPAAALALATQAEPPPGLPYYRDLYRFYEELRHERGWITFDDMLLLGWEVLVRHADLRQHWQQSYDAVLVDEFQDVSLAQAEMLDLLVAQHRNVMAIGDDDQTIYGFRGAQMAFFRGFAQRYNAKIYEMTDNFRCRVGHVILANRVIAQNRERHPKTLVAARGCGGQTQLHTAPTDVAMARRLVDTVAAAHAAGYSYAQIAVLVRLNAHTPLIEQALITAHIPYHMAADEPFFRRREIADLLAYADLAAYNQRLLLRQPLSSEQAERLTLGWRRLYNRPKRYLNRQLAQECLTAALHQQQPLSTTLPTLADRVSSRVAHAMHDLADLLLWLGEAQSTLPAADLLAELDARLGYQDFLATQSGFPETGAGYAANVEACITYAQGKGSLAQFRAHLAQLETERTQLDPQADAVDLRTIHRAKGLEWPVVLLPFCNAGHMPFRGAEDLEEERRIFYVALTRAREELHLYAVEDRQIELSPFLRDVGATVLLRQAEQFAALLERDPRTWSAAETLNVATFPREYGQERLLRHWWQVPPELRRQVAGRVVALLQQLADAQATQRLGLHPADQDLWAELAGSDAALPDAPFSGIEHLLKPPPAPKPSPEPSRPAPYRVGERVQHPHFGQGTVIAVEAGRTGRTLEWYLTVRFNGRAPVKLLAGIAPIRRVEA</sequence>
<dbReference type="PROSITE" id="PS51198">
    <property type="entry name" value="UVRD_HELICASE_ATP_BIND"/>
    <property type="match status" value="1"/>
</dbReference>
<feature type="binding site" evidence="11">
    <location>
        <begin position="23"/>
        <end position="30"/>
    </location>
    <ligand>
        <name>ATP</name>
        <dbReference type="ChEBI" id="CHEBI:30616"/>
    </ligand>
</feature>
<dbReference type="Pfam" id="PF21196">
    <property type="entry name" value="PcrA_UvrD_tudor"/>
    <property type="match status" value="1"/>
</dbReference>
<dbReference type="Pfam" id="PF00580">
    <property type="entry name" value="UvrD-helicase"/>
    <property type="match status" value="1"/>
</dbReference>
<dbReference type="PROSITE" id="PS51217">
    <property type="entry name" value="UVRD_HELICASE_CTER"/>
    <property type="match status" value="1"/>
</dbReference>
<dbReference type="InterPro" id="IPR027417">
    <property type="entry name" value="P-loop_NTPase"/>
</dbReference>
<dbReference type="InterPro" id="IPR000212">
    <property type="entry name" value="DNA_helicase_UvrD/REP"/>
</dbReference>
<dbReference type="InterPro" id="IPR013986">
    <property type="entry name" value="DExx_box_DNA_helicase_dom_sf"/>
</dbReference>
<dbReference type="InterPro" id="IPR003006">
    <property type="entry name" value="Ig/MHC_CS"/>
</dbReference>
<comment type="caution">
    <text evidence="15">The sequence shown here is derived from an EMBL/GenBank/DDBJ whole genome shotgun (WGS) entry which is preliminary data.</text>
</comment>